<protein>
    <submittedName>
        <fullName evidence="1">Uncharacterized protein</fullName>
    </submittedName>
</protein>
<evidence type="ECO:0000313" key="1">
    <source>
        <dbReference type="EMBL" id="KAH6879488.1"/>
    </source>
</evidence>
<dbReference type="AlphaFoldDB" id="A0A9P9AMM6"/>
<evidence type="ECO:0000313" key="2">
    <source>
        <dbReference type="Proteomes" id="UP000777438"/>
    </source>
</evidence>
<dbReference type="OrthoDB" id="3535423at2759"/>
<reference evidence="1 2" key="1">
    <citation type="journal article" date="2021" name="Nat. Commun.">
        <title>Genetic determinants of endophytism in the Arabidopsis root mycobiome.</title>
        <authorList>
            <person name="Mesny F."/>
            <person name="Miyauchi S."/>
            <person name="Thiergart T."/>
            <person name="Pickel B."/>
            <person name="Atanasova L."/>
            <person name="Karlsson M."/>
            <person name="Huettel B."/>
            <person name="Barry K.W."/>
            <person name="Haridas S."/>
            <person name="Chen C."/>
            <person name="Bauer D."/>
            <person name="Andreopoulos W."/>
            <person name="Pangilinan J."/>
            <person name="LaButti K."/>
            <person name="Riley R."/>
            <person name="Lipzen A."/>
            <person name="Clum A."/>
            <person name="Drula E."/>
            <person name="Henrissat B."/>
            <person name="Kohler A."/>
            <person name="Grigoriev I.V."/>
            <person name="Martin F.M."/>
            <person name="Hacquard S."/>
        </authorList>
    </citation>
    <scope>NUCLEOTIDE SEQUENCE [LARGE SCALE GENOMIC DNA]</scope>
    <source>
        <strain evidence="1 2">MPI-CAGE-CH-0241</strain>
    </source>
</reference>
<dbReference type="GO" id="GO:0046982">
    <property type="term" value="F:protein heterodimerization activity"/>
    <property type="evidence" value="ECO:0007669"/>
    <property type="project" value="InterPro"/>
</dbReference>
<organism evidence="1 2">
    <name type="scientific">Thelonectria olida</name>
    <dbReference type="NCBI Taxonomy" id="1576542"/>
    <lineage>
        <taxon>Eukaryota</taxon>
        <taxon>Fungi</taxon>
        <taxon>Dikarya</taxon>
        <taxon>Ascomycota</taxon>
        <taxon>Pezizomycotina</taxon>
        <taxon>Sordariomycetes</taxon>
        <taxon>Hypocreomycetidae</taxon>
        <taxon>Hypocreales</taxon>
        <taxon>Nectriaceae</taxon>
        <taxon>Thelonectria</taxon>
    </lineage>
</organism>
<dbReference type="EMBL" id="JAGPYM010000029">
    <property type="protein sequence ID" value="KAH6879488.1"/>
    <property type="molecule type" value="Genomic_DNA"/>
</dbReference>
<sequence length="500" mass="56703">MAFSPKVHATFSISSGCLCFGSLHNIWHGSSMPVQGFPSVRPQRSGTVNVHHIEYNISAQNGTWNAFHLVDIQTKEVTAWFLALASVDPEKELDKILTVSGSPYEYDSGSTMNNDETAANGVFVINRYDWTYYDKRSWDEIGEGVEEGESDFLANSNSLGVVDLAEAKEKVLQWQTQRPSQREWSDHGVWLHIPHGEYMFGRFGFDAERTAARSFLFFSASTDFTRTSLAGLSHTLRKEETPEERFERRLREGFDFSGLQTIHSMCRRQDEPPIPMLAPLPSPPAELLGPYLQSQHLLRPQDIDALRVYRPRPQQQIQSATAAGLISHHAQPIGEFIEPWREPLFDLVNEMVMSFLEHAVLPCLDSQIVSVVAEKLFPHYTHTGRPKHLDVFCYRFFTQPHADPIANFDATYVGGQIRNFLTSRSKDNSLEVSSDCIAGICRAVAFMLTETLELANSCSRDSHRTKIMPYDVCIAVFNDSELRELMQFSKVFWEGRASLH</sequence>
<dbReference type="Gene3D" id="1.10.20.10">
    <property type="entry name" value="Histone, subunit A"/>
    <property type="match status" value="1"/>
</dbReference>
<dbReference type="PROSITE" id="PS51257">
    <property type="entry name" value="PROKAR_LIPOPROTEIN"/>
    <property type="match status" value="1"/>
</dbReference>
<accession>A0A9P9AMM6</accession>
<keyword evidence="2" id="KW-1185">Reference proteome</keyword>
<proteinExistence type="predicted"/>
<dbReference type="InterPro" id="IPR009072">
    <property type="entry name" value="Histone-fold"/>
</dbReference>
<dbReference type="Proteomes" id="UP000777438">
    <property type="component" value="Unassembled WGS sequence"/>
</dbReference>
<name>A0A9P9AMM6_9HYPO</name>
<dbReference type="SUPFAM" id="SSF47113">
    <property type="entry name" value="Histone-fold"/>
    <property type="match status" value="1"/>
</dbReference>
<gene>
    <name evidence="1" type="ORF">B0T10DRAFT_520129</name>
</gene>
<comment type="caution">
    <text evidence="1">The sequence shown here is derived from an EMBL/GenBank/DDBJ whole genome shotgun (WGS) entry which is preliminary data.</text>
</comment>